<reference evidence="5" key="1">
    <citation type="submission" date="2017-09" db="EMBL/GenBank/DDBJ databases">
        <title>Depth-based differentiation of microbial function through sediment-hosted aquifers and enrichment of novel symbionts in the deep terrestrial subsurface.</title>
        <authorList>
            <person name="Probst A.J."/>
            <person name="Ladd B."/>
            <person name="Jarett J.K."/>
            <person name="Geller-Mcgrath D.E."/>
            <person name="Sieber C.M.K."/>
            <person name="Emerson J.B."/>
            <person name="Anantharaman K."/>
            <person name="Thomas B.C."/>
            <person name="Malmstrom R."/>
            <person name="Stieglmeier M."/>
            <person name="Klingl A."/>
            <person name="Woyke T."/>
            <person name="Ryan C.M."/>
            <person name="Banfield J.F."/>
        </authorList>
    </citation>
    <scope>NUCLEOTIDE SEQUENCE [LARGE SCALE GENOMIC DNA]</scope>
</reference>
<evidence type="ECO:0000313" key="4">
    <source>
        <dbReference type="EMBL" id="PIV12703.1"/>
    </source>
</evidence>
<feature type="domain" description="AB hydrolase-1" evidence="3">
    <location>
        <begin position="12"/>
        <end position="143"/>
    </location>
</feature>
<dbReference type="SUPFAM" id="SSF53474">
    <property type="entry name" value="alpha/beta-Hydrolases"/>
    <property type="match status" value="1"/>
</dbReference>
<sequence length="252" mass="28474">MDIYFKKGKIGILLIHGLNKSPEELRQLALRLAAENFTVFCPTLPGHGSCPKDYGPHPTINDSCPFQVMNSTLKEWNQKVEESFNFLNKKVDKIYLAGVSLGGNLAFHLAGSKKINGLISLGAPIFLSKGLDYGLKLASGGLRFFNTVKGKEKIMFHNVQLSYVEELIGVLEQTKKDLPKVKCPVLIFHSLLDDISHPKSAKYVFRKIRSNNKKLVWLKNSVHGITFEKDQLEKIFQETVDFFSEIEKLNTY</sequence>
<dbReference type="EMBL" id="PEUV01000024">
    <property type="protein sequence ID" value="PIV12703.1"/>
    <property type="molecule type" value="Genomic_DNA"/>
</dbReference>
<accession>A0A2M7BYE3</accession>
<comment type="caution">
    <text evidence="4">The sequence shown here is derived from an EMBL/GenBank/DDBJ whole genome shotgun (WGS) entry which is preliminary data.</text>
</comment>
<evidence type="ECO:0000256" key="1">
    <source>
        <dbReference type="PIRSR" id="PIRSR017388-1"/>
    </source>
</evidence>
<dbReference type="PIRSF" id="PIRSF017388">
    <property type="entry name" value="Esterase_lipase"/>
    <property type="match status" value="1"/>
</dbReference>
<dbReference type="Proteomes" id="UP000230324">
    <property type="component" value="Unassembled WGS sequence"/>
</dbReference>
<dbReference type="GO" id="GO:0052689">
    <property type="term" value="F:carboxylic ester hydrolase activity"/>
    <property type="evidence" value="ECO:0007669"/>
    <property type="project" value="InterPro"/>
</dbReference>
<feature type="domain" description="Serine aminopeptidase S33" evidence="2">
    <location>
        <begin position="155"/>
        <end position="230"/>
    </location>
</feature>
<gene>
    <name evidence="4" type="ORF">COS47_01140</name>
</gene>
<dbReference type="Pfam" id="PF12697">
    <property type="entry name" value="Abhydrolase_6"/>
    <property type="match status" value="1"/>
</dbReference>
<dbReference type="AlphaFoldDB" id="A0A2M7BYE3"/>
<dbReference type="InterPro" id="IPR051044">
    <property type="entry name" value="MAG_DAG_Lipase"/>
</dbReference>
<dbReference type="InterPro" id="IPR000073">
    <property type="entry name" value="AB_hydrolase_1"/>
</dbReference>
<dbReference type="PANTHER" id="PTHR11614">
    <property type="entry name" value="PHOSPHOLIPASE-RELATED"/>
    <property type="match status" value="1"/>
</dbReference>
<evidence type="ECO:0000259" key="3">
    <source>
        <dbReference type="Pfam" id="PF12697"/>
    </source>
</evidence>
<evidence type="ECO:0008006" key="6">
    <source>
        <dbReference type="Google" id="ProtNLM"/>
    </source>
</evidence>
<proteinExistence type="predicted"/>
<dbReference type="Pfam" id="PF12146">
    <property type="entry name" value="Hydrolase_4"/>
    <property type="match status" value="1"/>
</dbReference>
<dbReference type="Gene3D" id="3.40.50.1820">
    <property type="entry name" value="alpha/beta hydrolase"/>
    <property type="match status" value="1"/>
</dbReference>
<feature type="active site" description="Charge relay system" evidence="1">
    <location>
        <position position="223"/>
    </location>
</feature>
<dbReference type="InterPro" id="IPR012354">
    <property type="entry name" value="Esterase_lipase"/>
</dbReference>
<evidence type="ECO:0000259" key="2">
    <source>
        <dbReference type="Pfam" id="PF12146"/>
    </source>
</evidence>
<feature type="active site" description="Charge relay system" evidence="1">
    <location>
        <position position="193"/>
    </location>
</feature>
<organism evidence="4 5">
    <name type="scientific">Candidatus Nealsonbacteria bacterium CG03_land_8_20_14_0_80_36_12</name>
    <dbReference type="NCBI Taxonomy" id="1974701"/>
    <lineage>
        <taxon>Bacteria</taxon>
        <taxon>Candidatus Nealsoniibacteriota</taxon>
    </lineage>
</organism>
<protein>
    <recommendedName>
        <fullName evidence="6">Serine aminopeptidase S33 domain-containing protein</fullName>
    </recommendedName>
</protein>
<dbReference type="InterPro" id="IPR029058">
    <property type="entry name" value="AB_hydrolase_fold"/>
</dbReference>
<feature type="active site" description="Nucleophile" evidence="1">
    <location>
        <position position="100"/>
    </location>
</feature>
<name>A0A2M7BYE3_9BACT</name>
<dbReference type="InterPro" id="IPR022742">
    <property type="entry name" value="Hydrolase_4"/>
</dbReference>
<evidence type="ECO:0000313" key="5">
    <source>
        <dbReference type="Proteomes" id="UP000230324"/>
    </source>
</evidence>